<keyword evidence="2 8" id="KW-0732">Signal</keyword>
<organism evidence="9 10">
    <name type="scientific">Chenggangzhangella methanolivorans</name>
    <dbReference type="NCBI Taxonomy" id="1437009"/>
    <lineage>
        <taxon>Bacteria</taxon>
        <taxon>Pseudomonadati</taxon>
        <taxon>Pseudomonadota</taxon>
        <taxon>Alphaproteobacteria</taxon>
        <taxon>Hyphomicrobiales</taxon>
        <taxon>Methylopilaceae</taxon>
        <taxon>Chenggangzhangella</taxon>
    </lineage>
</organism>
<reference evidence="9" key="1">
    <citation type="submission" date="2021-08" db="EMBL/GenBank/DDBJ databases">
        <authorList>
            <person name="Zhang H."/>
            <person name="Xu M."/>
            <person name="Yu Z."/>
            <person name="Yang L."/>
            <person name="Cai Y."/>
        </authorList>
    </citation>
    <scope>NUCLEOTIDE SEQUENCE</scope>
    <source>
        <strain evidence="9">CHL1</strain>
    </source>
</reference>
<sequence length="63" mass="6669">MLTRAAALALIVATATALAACGKKGDPEYPSGTQMEKRTQPDGSTVEKPKRPDRPFVLDGLLN</sequence>
<feature type="region of interest" description="Disordered" evidence="7">
    <location>
        <begin position="22"/>
        <end position="63"/>
    </location>
</feature>
<feature type="chain" id="PRO_5039130687" evidence="8">
    <location>
        <begin position="20"/>
        <end position="63"/>
    </location>
</feature>
<dbReference type="KEGG" id="cmet:K6K41_16155"/>
<proteinExistence type="predicted"/>
<feature type="compositionally biased region" description="Basic and acidic residues" evidence="7">
    <location>
        <begin position="35"/>
        <end position="56"/>
    </location>
</feature>
<dbReference type="AlphaFoldDB" id="A0A9E6R5H0"/>
<keyword evidence="6 9" id="KW-0449">Lipoprotein</keyword>
<keyword evidence="5" id="KW-0998">Cell outer membrane</keyword>
<evidence type="ECO:0000256" key="3">
    <source>
        <dbReference type="ARBA" id="ARBA00023136"/>
    </source>
</evidence>
<evidence type="ECO:0000256" key="5">
    <source>
        <dbReference type="ARBA" id="ARBA00023237"/>
    </source>
</evidence>
<evidence type="ECO:0000256" key="2">
    <source>
        <dbReference type="ARBA" id="ARBA00022729"/>
    </source>
</evidence>
<keyword evidence="4" id="KW-0564">Palmitate</keyword>
<evidence type="ECO:0000313" key="9">
    <source>
        <dbReference type="EMBL" id="QZN98567.1"/>
    </source>
</evidence>
<evidence type="ECO:0000256" key="7">
    <source>
        <dbReference type="SAM" id="MobiDB-lite"/>
    </source>
</evidence>
<dbReference type="EMBL" id="CP081869">
    <property type="protein sequence ID" value="QZN98567.1"/>
    <property type="molecule type" value="Genomic_DNA"/>
</dbReference>
<dbReference type="InterPro" id="IPR032831">
    <property type="entry name" value="LptM_cons"/>
</dbReference>
<protein>
    <submittedName>
        <fullName evidence="9">Lipoprotein</fullName>
    </submittedName>
</protein>
<keyword evidence="10" id="KW-1185">Reference proteome</keyword>
<dbReference type="RefSeq" id="WP_261401499.1">
    <property type="nucleotide sequence ID" value="NZ_CP081869.1"/>
</dbReference>
<accession>A0A9E6R5H0</accession>
<evidence type="ECO:0000256" key="6">
    <source>
        <dbReference type="ARBA" id="ARBA00023288"/>
    </source>
</evidence>
<dbReference type="NCBIfam" id="NF047847">
    <property type="entry name" value="SS_mature_LptM"/>
    <property type="match status" value="1"/>
</dbReference>
<comment type="subcellular location">
    <subcellularLocation>
        <location evidence="1">Cell outer membrane</location>
        <topology evidence="1">Lipid-anchor</topology>
    </subcellularLocation>
</comment>
<keyword evidence="3" id="KW-0472">Membrane</keyword>
<gene>
    <name evidence="9" type="ORF">K6K41_16155</name>
</gene>
<evidence type="ECO:0000256" key="4">
    <source>
        <dbReference type="ARBA" id="ARBA00023139"/>
    </source>
</evidence>
<feature type="signal peptide" evidence="8">
    <location>
        <begin position="1"/>
        <end position="19"/>
    </location>
</feature>
<evidence type="ECO:0000256" key="1">
    <source>
        <dbReference type="ARBA" id="ARBA00004459"/>
    </source>
</evidence>
<evidence type="ECO:0000313" key="10">
    <source>
        <dbReference type="Proteomes" id="UP000825701"/>
    </source>
</evidence>
<dbReference type="Proteomes" id="UP000825701">
    <property type="component" value="Chromosome"/>
</dbReference>
<evidence type="ECO:0000256" key="8">
    <source>
        <dbReference type="SAM" id="SignalP"/>
    </source>
</evidence>
<name>A0A9E6R5H0_9HYPH</name>